<dbReference type="AlphaFoldDB" id="A0A286UMV2"/>
<dbReference type="OrthoDB" id="2432613at2759"/>
<dbReference type="InterPro" id="IPR052982">
    <property type="entry name" value="SRP1/TIP1-like"/>
</dbReference>
<evidence type="ECO:0000259" key="4">
    <source>
        <dbReference type="Pfam" id="PF10342"/>
    </source>
</evidence>
<dbReference type="EMBL" id="NBII01000003">
    <property type="protein sequence ID" value="PAV20824.1"/>
    <property type="molecule type" value="Genomic_DNA"/>
</dbReference>
<feature type="compositionally biased region" description="Polar residues" evidence="2">
    <location>
        <begin position="259"/>
        <end position="269"/>
    </location>
</feature>
<dbReference type="PANTHER" id="PTHR40633">
    <property type="entry name" value="MATRIX PROTEIN, PUTATIVE (AFU_ORTHOLOGUE AFUA_8G05410)-RELATED"/>
    <property type="match status" value="1"/>
</dbReference>
<feature type="compositionally biased region" description="Acidic residues" evidence="2">
    <location>
        <begin position="308"/>
        <end position="318"/>
    </location>
</feature>
<evidence type="ECO:0000313" key="5">
    <source>
        <dbReference type="EMBL" id="PAV20824.1"/>
    </source>
</evidence>
<feature type="region of interest" description="Disordered" evidence="2">
    <location>
        <begin position="182"/>
        <end position="235"/>
    </location>
</feature>
<protein>
    <recommendedName>
        <fullName evidence="4">Yeast cell wall synthesis Kre9/Knh1-like N-terminal domain-containing protein</fullName>
    </recommendedName>
</protein>
<proteinExistence type="predicted"/>
<comment type="caution">
    <text evidence="5">The sequence shown here is derived from an EMBL/GenBank/DDBJ whole genome shotgun (WGS) entry which is preliminary data.</text>
</comment>
<reference evidence="5 6" key="1">
    <citation type="journal article" date="2017" name="Mol. Ecol.">
        <title>Comparative and population genomic landscape of Phellinus noxius: A hypervariable fungus causing root rot in trees.</title>
        <authorList>
            <person name="Chung C.L."/>
            <person name="Lee T.J."/>
            <person name="Akiba M."/>
            <person name="Lee H.H."/>
            <person name="Kuo T.H."/>
            <person name="Liu D."/>
            <person name="Ke H.M."/>
            <person name="Yokoi T."/>
            <person name="Roa M.B."/>
            <person name="Lu M.J."/>
            <person name="Chang Y.Y."/>
            <person name="Ann P.J."/>
            <person name="Tsai J.N."/>
            <person name="Chen C.Y."/>
            <person name="Tzean S.S."/>
            <person name="Ota Y."/>
            <person name="Hattori T."/>
            <person name="Sahashi N."/>
            <person name="Liou R.F."/>
            <person name="Kikuchi T."/>
            <person name="Tsai I.J."/>
        </authorList>
    </citation>
    <scope>NUCLEOTIDE SEQUENCE [LARGE SCALE GENOMIC DNA]</scope>
    <source>
        <strain evidence="5 6">FFPRI411160</strain>
    </source>
</reference>
<keyword evidence="6" id="KW-1185">Reference proteome</keyword>
<feature type="signal peptide" evidence="3">
    <location>
        <begin position="1"/>
        <end position="21"/>
    </location>
</feature>
<dbReference type="Proteomes" id="UP000217199">
    <property type="component" value="Unassembled WGS sequence"/>
</dbReference>
<feature type="region of interest" description="Disordered" evidence="2">
    <location>
        <begin position="122"/>
        <end position="148"/>
    </location>
</feature>
<feature type="compositionally biased region" description="Polar residues" evidence="2">
    <location>
        <begin position="292"/>
        <end position="305"/>
    </location>
</feature>
<dbReference type="InterPro" id="IPR018466">
    <property type="entry name" value="Kre9/Knh1-like_N"/>
</dbReference>
<dbReference type="InParanoid" id="A0A286UMV2"/>
<evidence type="ECO:0000256" key="3">
    <source>
        <dbReference type="SAM" id="SignalP"/>
    </source>
</evidence>
<name>A0A286UMV2_9AGAM</name>
<accession>A0A286UMV2</accession>
<evidence type="ECO:0000256" key="2">
    <source>
        <dbReference type="SAM" id="MobiDB-lite"/>
    </source>
</evidence>
<evidence type="ECO:0000256" key="1">
    <source>
        <dbReference type="ARBA" id="ARBA00022729"/>
    </source>
</evidence>
<sequence length="357" mass="38352">MPNNLSLALLLVIYSVGSAFAQLKPTTPGPGERYAAGSSCKIAWVPDSSETWKNVSIDLMSGSNLNMSLVTNVISDLDGTNSSLTPYLWTCPEVDPYSAIYFYQFTNGNNITTRTWTSRFSITSPSNETDPPANLKQPNGDTIPWGIGHIKDLKSETNSFSTSSTSSIDSNDSAAQSILAFPSASDTSESSERKGPHKHKSDSDYSGDTKKNNEDQSTNEQDEESYDSGDSSASATSIRYANTKGAESAAARATAMVHQHTTSPYTSPQDDPEYKTGDEDFPPTQSREPDSTRSAGSPRGSSYKNSGEADEADRENEDPNSKCHCGYTENSSSVGLKRGSIGLLVVLVSFTLAVTFI</sequence>
<feature type="domain" description="Yeast cell wall synthesis Kre9/Knh1-like N-terminal" evidence="4">
    <location>
        <begin position="27"/>
        <end position="122"/>
    </location>
</feature>
<dbReference type="Pfam" id="PF10342">
    <property type="entry name" value="Kre9_KNH"/>
    <property type="match status" value="1"/>
</dbReference>
<feature type="compositionally biased region" description="Basic and acidic residues" evidence="2">
    <location>
        <begin position="201"/>
        <end position="214"/>
    </location>
</feature>
<feature type="chain" id="PRO_5013796715" description="Yeast cell wall synthesis Kre9/Knh1-like N-terminal domain-containing protein" evidence="3">
    <location>
        <begin position="22"/>
        <end position="357"/>
    </location>
</feature>
<dbReference type="STRING" id="2282107.A0A286UMV2"/>
<dbReference type="PANTHER" id="PTHR40633:SF1">
    <property type="entry name" value="GPI ANCHORED SERINE-THREONINE RICH PROTEIN (AFU_ORTHOLOGUE AFUA_1G03630)"/>
    <property type="match status" value="1"/>
</dbReference>
<gene>
    <name evidence="5" type="ORF">PNOK_0345100</name>
</gene>
<organism evidence="5 6">
    <name type="scientific">Pyrrhoderma noxium</name>
    <dbReference type="NCBI Taxonomy" id="2282107"/>
    <lineage>
        <taxon>Eukaryota</taxon>
        <taxon>Fungi</taxon>
        <taxon>Dikarya</taxon>
        <taxon>Basidiomycota</taxon>
        <taxon>Agaricomycotina</taxon>
        <taxon>Agaricomycetes</taxon>
        <taxon>Hymenochaetales</taxon>
        <taxon>Hymenochaetaceae</taxon>
        <taxon>Pyrrhoderma</taxon>
    </lineage>
</organism>
<evidence type="ECO:0000313" key="6">
    <source>
        <dbReference type="Proteomes" id="UP000217199"/>
    </source>
</evidence>
<keyword evidence="1 3" id="KW-0732">Signal</keyword>
<feature type="region of interest" description="Disordered" evidence="2">
    <location>
        <begin position="250"/>
        <end position="332"/>
    </location>
</feature>